<keyword evidence="1" id="KW-0802">TPR repeat</keyword>
<dbReference type="Pfam" id="PF13181">
    <property type="entry name" value="TPR_8"/>
    <property type="match status" value="2"/>
</dbReference>
<dbReference type="InterPro" id="IPR006597">
    <property type="entry name" value="Sel1-like"/>
</dbReference>
<feature type="chain" id="PRO_5012832095" evidence="2">
    <location>
        <begin position="38"/>
        <end position="1024"/>
    </location>
</feature>
<dbReference type="SMART" id="SM00028">
    <property type="entry name" value="TPR"/>
    <property type="match status" value="11"/>
</dbReference>
<protein>
    <submittedName>
        <fullName evidence="3">TolA-binding protein</fullName>
    </submittedName>
</protein>
<dbReference type="OrthoDB" id="9814448at2"/>
<keyword evidence="2" id="KW-0732">Signal</keyword>
<feature type="signal peptide" evidence="2">
    <location>
        <begin position="1"/>
        <end position="37"/>
    </location>
</feature>
<dbReference type="Proteomes" id="UP000219452">
    <property type="component" value="Unassembled WGS sequence"/>
</dbReference>
<sequence>MPYSTTQTGHYKLFSMVFNRLLFTLTLGLLATLSASAQRTQSNVEPDYHYRNGLELFEKANYAAARYEFRQYLEPRRGDGAKSLLNTSDQNAVEAEYYIALTSLYIDEPGAELLVDRFVKNNSQHPKAGQLYGDLGTYYYNRQDYAKAIDFLEKAVRQGGSSAQQSGYKYQLALSYYNTQNLQKALPLLNEIKVDPNSPDAPAASYYAGTINFRNKNFNEAVADFRRIENNPTYQNQVPNWIAQSLYRQRRYDDLLAYTEPLLKRNNGAGMSEVALFTAEVFYQQNQFARAIPYYKSYINTAGAKAPGAVKFRYGQSLFRTGAYNDAITQLKTLAGGKDTTAQYAAYTLGVSYLQIQNPTYALNAFDQAGRLSFNREIQEEARFNHAKLQLDQNNGADAVKELTAFLKQYPDSKFENEANELVGEAYFASNNYPAAIAYIEGLKRRTPKINATYQRLTYNQGINDFNAERYQQAVANFDKSLKFPTDNSLQQAAQFWKAESYSAGKQYDTAIPLYASISKSSGADAYATKSLYGLGYAYFNKKDYARAMPYFRDFVSRGANADDRVQLQDATIRLADTYFATKQYENALRSYDQAISQNAPDKDYASYQKAVILSYVGRDAEAKAQFDQVQRQYPTSRFVDESLFQKANVDFEKGSYQVAIQGFTKLIQDKPTSALIPAALLKRAIAYGNLQQYDSAVADYKRILDNYGESDQAQSALLGIQNSLNDAGRPEEFSQVLGQYKKGNPGSTDVERVQFDNARNIYASGKYEQAIQSFLTFMQEYPSSPNTNQARYYVAESYRQTNDVANALRYYNIVIADNKSDYLVRAATRAAELEVKQKNYGRAVRHYQLIQSRAGSKAEQVTAQLGLMDTYFVYPKLDSAAVIAREIAAGGNVVPGAQNRAQLMLGKVALSRNDYKTAQTDFDKTIALAKDVYGAEAQYYLGEILYRQKKYKESVATLLKFNEQFSDFEYWKGKAFILVSDNNVALDEIAQAKAVLNSIIENSSDEAIVTEAKQKLATLESKN</sequence>
<dbReference type="SUPFAM" id="SSF81901">
    <property type="entry name" value="HCP-like"/>
    <property type="match status" value="1"/>
</dbReference>
<feature type="repeat" description="TPR" evidence="1">
    <location>
        <begin position="129"/>
        <end position="162"/>
    </location>
</feature>
<dbReference type="AlphaFoldDB" id="A0A286FFP9"/>
<proteinExistence type="predicted"/>
<dbReference type="SUPFAM" id="SSF48452">
    <property type="entry name" value="TPR-like"/>
    <property type="match status" value="4"/>
</dbReference>
<dbReference type="EMBL" id="OCNH01000001">
    <property type="protein sequence ID" value="SOD82075.1"/>
    <property type="molecule type" value="Genomic_DNA"/>
</dbReference>
<feature type="repeat" description="TPR" evidence="1">
    <location>
        <begin position="529"/>
        <end position="562"/>
    </location>
</feature>
<dbReference type="PANTHER" id="PTHR12558:SF13">
    <property type="entry name" value="CELL DIVISION CYCLE PROTEIN 27 HOMOLOG"/>
    <property type="match status" value="1"/>
</dbReference>
<evidence type="ECO:0000256" key="1">
    <source>
        <dbReference type="PROSITE-ProRule" id="PRU00339"/>
    </source>
</evidence>
<feature type="repeat" description="TPR" evidence="1">
    <location>
        <begin position="569"/>
        <end position="602"/>
    </location>
</feature>
<dbReference type="InterPro" id="IPR019734">
    <property type="entry name" value="TPR_rpt"/>
</dbReference>
<dbReference type="Gene3D" id="1.25.40.10">
    <property type="entry name" value="Tetratricopeptide repeat domain"/>
    <property type="match status" value="9"/>
</dbReference>
<dbReference type="Pfam" id="PF13432">
    <property type="entry name" value="TPR_16"/>
    <property type="match status" value="6"/>
</dbReference>
<reference evidence="4" key="1">
    <citation type="submission" date="2017-09" db="EMBL/GenBank/DDBJ databases">
        <authorList>
            <person name="Varghese N."/>
            <person name="Submissions S."/>
        </authorList>
    </citation>
    <scope>NUCLEOTIDE SEQUENCE [LARGE SCALE GENOMIC DNA]</scope>
    <source>
        <strain evidence="4">DSM 29961</strain>
    </source>
</reference>
<accession>A0A286FFP9</accession>
<dbReference type="InterPro" id="IPR011990">
    <property type="entry name" value="TPR-like_helical_dom_sf"/>
</dbReference>
<name>A0A286FFP9_9BACT</name>
<keyword evidence="4" id="KW-1185">Reference proteome</keyword>
<dbReference type="Pfam" id="PF13174">
    <property type="entry name" value="TPR_6"/>
    <property type="match status" value="2"/>
</dbReference>
<dbReference type="RefSeq" id="WP_097125584.1">
    <property type="nucleotide sequence ID" value="NZ_OCNH01000001.1"/>
</dbReference>
<evidence type="ECO:0000313" key="3">
    <source>
        <dbReference type="EMBL" id="SOD82075.1"/>
    </source>
</evidence>
<dbReference type="SMART" id="SM00671">
    <property type="entry name" value="SEL1"/>
    <property type="match status" value="5"/>
</dbReference>
<evidence type="ECO:0000256" key="2">
    <source>
        <dbReference type="SAM" id="SignalP"/>
    </source>
</evidence>
<dbReference type="PROSITE" id="PS50005">
    <property type="entry name" value="TPR"/>
    <property type="match status" value="3"/>
</dbReference>
<dbReference type="PANTHER" id="PTHR12558">
    <property type="entry name" value="CELL DIVISION CYCLE 16,23,27"/>
    <property type="match status" value="1"/>
</dbReference>
<gene>
    <name evidence="3" type="ORF">SAMN06269250_2012</name>
</gene>
<evidence type="ECO:0000313" key="4">
    <source>
        <dbReference type="Proteomes" id="UP000219452"/>
    </source>
</evidence>
<organism evidence="3 4">
    <name type="scientific">Spirosoma fluviale</name>
    <dbReference type="NCBI Taxonomy" id="1597977"/>
    <lineage>
        <taxon>Bacteria</taxon>
        <taxon>Pseudomonadati</taxon>
        <taxon>Bacteroidota</taxon>
        <taxon>Cytophagia</taxon>
        <taxon>Cytophagales</taxon>
        <taxon>Cytophagaceae</taxon>
        <taxon>Spirosoma</taxon>
    </lineage>
</organism>